<feature type="domain" description="IclR-ED" evidence="5">
    <location>
        <begin position="67"/>
        <end position="252"/>
    </location>
</feature>
<organism evidence="6 7">
    <name type="scientific">Brachybacterium epidermidis</name>
    <dbReference type="NCBI Taxonomy" id="2781983"/>
    <lineage>
        <taxon>Bacteria</taxon>
        <taxon>Bacillati</taxon>
        <taxon>Actinomycetota</taxon>
        <taxon>Actinomycetes</taxon>
        <taxon>Micrococcales</taxon>
        <taxon>Dermabacteraceae</taxon>
        <taxon>Brachybacterium</taxon>
    </lineage>
</organism>
<dbReference type="InterPro" id="IPR005471">
    <property type="entry name" value="Tscrpt_reg_IclR_N"/>
</dbReference>
<gene>
    <name evidence="6" type="ORF">IOE58_03700</name>
</gene>
<comment type="caution">
    <text evidence="6">The sequence shown here is derived from an EMBL/GenBank/DDBJ whole genome shotgun (WGS) entry which is preliminary data.</text>
</comment>
<dbReference type="RefSeq" id="WP_193865076.1">
    <property type="nucleotide sequence ID" value="NZ_JADEYR010000002.1"/>
</dbReference>
<dbReference type="SUPFAM" id="SSF46785">
    <property type="entry name" value="Winged helix' DNA-binding domain"/>
    <property type="match status" value="1"/>
</dbReference>
<keyword evidence="3" id="KW-0804">Transcription</keyword>
<evidence type="ECO:0000313" key="7">
    <source>
        <dbReference type="Proteomes" id="UP000644727"/>
    </source>
</evidence>
<sequence>MTKVPAADATLRVLSLLSRQRSPLPAARIASELDLPRSTTYDLLTVLVEHGYVLHLPQERRYAIGPAAYEVAAGYARHAPLARVGRGVVERLVDATGESGHLASLSGSDVLYIVEERARGRTSLVSDIGVRLPAHLTATGRAMLAQLAPAQLRTLYPGRQELLRRTDAPSPTTPRQLRELLQQVRTDGVAWESGEVTDGFRSVAAAVLDQAGWPLAAVALTWESSRSEEDRGSLLAERVREAADEIARVVSGRRPG</sequence>
<evidence type="ECO:0000256" key="2">
    <source>
        <dbReference type="ARBA" id="ARBA00023125"/>
    </source>
</evidence>
<dbReference type="EMBL" id="JADEYR010000002">
    <property type="protein sequence ID" value="MBE9403332.1"/>
    <property type="molecule type" value="Genomic_DNA"/>
</dbReference>
<dbReference type="InterPro" id="IPR014757">
    <property type="entry name" value="Tscrpt_reg_IclR_C"/>
</dbReference>
<dbReference type="Gene3D" id="3.30.450.40">
    <property type="match status" value="1"/>
</dbReference>
<evidence type="ECO:0000256" key="1">
    <source>
        <dbReference type="ARBA" id="ARBA00023015"/>
    </source>
</evidence>
<evidence type="ECO:0000259" key="4">
    <source>
        <dbReference type="PROSITE" id="PS51077"/>
    </source>
</evidence>
<dbReference type="Pfam" id="PF09339">
    <property type="entry name" value="HTH_IclR"/>
    <property type="match status" value="1"/>
</dbReference>
<accession>A0ABR9VYT1</accession>
<feature type="domain" description="HTH iclR-type" evidence="4">
    <location>
        <begin position="4"/>
        <end position="66"/>
    </location>
</feature>
<reference evidence="6 7" key="1">
    <citation type="submission" date="2020-10" db="EMBL/GenBank/DDBJ databases">
        <title>Draft genome and description of Brachybacterium epidermidis sp nov.</title>
        <authorList>
            <person name="Boxberger M."/>
            <person name="La Scola B."/>
        </authorList>
    </citation>
    <scope>NUCLEOTIDE SEQUENCE [LARGE SCALE GENOMIC DNA]</scope>
    <source>
        <strain evidence="6 7">Marseille-Q2903</strain>
    </source>
</reference>
<dbReference type="PANTHER" id="PTHR30136:SF35">
    <property type="entry name" value="HTH-TYPE TRANSCRIPTIONAL REGULATOR RV1719"/>
    <property type="match status" value="1"/>
</dbReference>
<dbReference type="InterPro" id="IPR050707">
    <property type="entry name" value="HTH_MetabolicPath_Reg"/>
</dbReference>
<keyword evidence="7" id="KW-1185">Reference proteome</keyword>
<evidence type="ECO:0000256" key="3">
    <source>
        <dbReference type="ARBA" id="ARBA00023163"/>
    </source>
</evidence>
<dbReference type="SMART" id="SM00346">
    <property type="entry name" value="HTH_ICLR"/>
    <property type="match status" value="1"/>
</dbReference>
<evidence type="ECO:0000313" key="6">
    <source>
        <dbReference type="EMBL" id="MBE9403332.1"/>
    </source>
</evidence>
<protein>
    <submittedName>
        <fullName evidence="6">IclR family transcriptional regulator</fullName>
    </submittedName>
</protein>
<dbReference type="Pfam" id="PF01614">
    <property type="entry name" value="IclR_C"/>
    <property type="match status" value="1"/>
</dbReference>
<dbReference type="PANTHER" id="PTHR30136">
    <property type="entry name" value="HELIX-TURN-HELIX TRANSCRIPTIONAL REGULATOR, ICLR FAMILY"/>
    <property type="match status" value="1"/>
</dbReference>
<proteinExistence type="predicted"/>
<evidence type="ECO:0000259" key="5">
    <source>
        <dbReference type="PROSITE" id="PS51078"/>
    </source>
</evidence>
<name>A0ABR9VYT1_9MICO</name>
<keyword evidence="1" id="KW-0805">Transcription regulation</keyword>
<dbReference type="PROSITE" id="PS51078">
    <property type="entry name" value="ICLR_ED"/>
    <property type="match status" value="1"/>
</dbReference>
<keyword evidence="2" id="KW-0238">DNA-binding</keyword>
<dbReference type="SUPFAM" id="SSF55781">
    <property type="entry name" value="GAF domain-like"/>
    <property type="match status" value="1"/>
</dbReference>
<dbReference type="InterPro" id="IPR036390">
    <property type="entry name" value="WH_DNA-bd_sf"/>
</dbReference>
<dbReference type="InterPro" id="IPR036388">
    <property type="entry name" value="WH-like_DNA-bd_sf"/>
</dbReference>
<dbReference type="Gene3D" id="1.10.10.10">
    <property type="entry name" value="Winged helix-like DNA-binding domain superfamily/Winged helix DNA-binding domain"/>
    <property type="match status" value="1"/>
</dbReference>
<dbReference type="PROSITE" id="PS51077">
    <property type="entry name" value="HTH_ICLR"/>
    <property type="match status" value="1"/>
</dbReference>
<dbReference type="InterPro" id="IPR029016">
    <property type="entry name" value="GAF-like_dom_sf"/>
</dbReference>
<dbReference type="Proteomes" id="UP000644727">
    <property type="component" value="Unassembled WGS sequence"/>
</dbReference>